<proteinExistence type="predicted"/>
<name>A0ABS6MQQ5_9GAMM</name>
<comment type="caution">
    <text evidence="1">The sequence shown here is derived from an EMBL/GenBank/DDBJ whole genome shotgun (WGS) entry which is preliminary data.</text>
</comment>
<reference evidence="1 2" key="1">
    <citation type="submission" date="2021-06" db="EMBL/GenBank/DDBJ databases">
        <title>Rheinheimera indica sp. nov., isolated from deep-sea sediment.</title>
        <authorList>
            <person name="Wang Z."/>
            <person name="Zhang X.-Y."/>
        </authorList>
    </citation>
    <scope>NUCLEOTIDE SEQUENCE [LARGE SCALE GENOMIC DNA]</scope>
    <source>
        <strain evidence="1 2">SM2107</strain>
    </source>
</reference>
<sequence length="53" mass="6751">MDDCEFRWQEDDDTGEKWIEFIDLSNWQFWDGYHYYRHLLQIPPSEPPYFMPY</sequence>
<keyword evidence="2" id="KW-1185">Reference proteome</keyword>
<protein>
    <submittedName>
        <fullName evidence="1">Uncharacterized protein</fullName>
    </submittedName>
</protein>
<dbReference type="Proteomes" id="UP000704611">
    <property type="component" value="Unassembled WGS sequence"/>
</dbReference>
<evidence type="ECO:0000313" key="2">
    <source>
        <dbReference type="Proteomes" id="UP000704611"/>
    </source>
</evidence>
<evidence type="ECO:0000313" key="1">
    <source>
        <dbReference type="EMBL" id="MBV2131123.1"/>
    </source>
</evidence>
<accession>A0ABS6MQQ5</accession>
<dbReference type="RefSeq" id="WP_217671422.1">
    <property type="nucleotide sequence ID" value="NZ_JAHRID010000012.1"/>
</dbReference>
<dbReference type="EMBL" id="JAHRID010000012">
    <property type="protein sequence ID" value="MBV2131123.1"/>
    <property type="molecule type" value="Genomic_DNA"/>
</dbReference>
<organism evidence="1 2">
    <name type="scientific">Arsukibacterium indicum</name>
    <dbReference type="NCBI Taxonomy" id="2848612"/>
    <lineage>
        <taxon>Bacteria</taxon>
        <taxon>Pseudomonadati</taxon>
        <taxon>Pseudomonadota</taxon>
        <taxon>Gammaproteobacteria</taxon>
        <taxon>Chromatiales</taxon>
        <taxon>Chromatiaceae</taxon>
        <taxon>Arsukibacterium</taxon>
    </lineage>
</organism>
<gene>
    <name evidence="1" type="ORF">KQY15_18635</name>
</gene>